<keyword evidence="2" id="KW-0723">Serine/threonine-protein kinase</keyword>
<reference evidence="9" key="1">
    <citation type="journal article" date="2021" name="Front. Plant Sci.">
        <title>Chromosome-Scale Genome Assembly for Chinese Sour Jujube and Insights Into Its Genome Evolution and Domestication Signature.</title>
        <authorList>
            <person name="Shen L.-Y."/>
            <person name="Luo H."/>
            <person name="Wang X.-L."/>
            <person name="Wang X.-M."/>
            <person name="Qiu X.-J."/>
            <person name="Liu H."/>
            <person name="Zhou S.-S."/>
            <person name="Jia K.-H."/>
            <person name="Nie S."/>
            <person name="Bao Y.-T."/>
            <person name="Zhang R.-G."/>
            <person name="Yun Q.-Z."/>
            <person name="Chai Y.-H."/>
            <person name="Lu J.-Y."/>
            <person name="Li Y."/>
            <person name="Zhao S.-W."/>
            <person name="Mao J.-F."/>
            <person name="Jia S.-G."/>
            <person name="Mao Y.-M."/>
        </authorList>
    </citation>
    <scope>NUCLEOTIDE SEQUENCE</scope>
    <source>
        <strain evidence="9">AT0</strain>
        <tissue evidence="9">Leaf</tissue>
    </source>
</reference>
<dbReference type="InterPro" id="IPR011009">
    <property type="entry name" value="Kinase-like_dom_sf"/>
</dbReference>
<comment type="caution">
    <text evidence="9">The sequence shown here is derived from an EMBL/GenBank/DDBJ whole genome shotgun (WGS) entry which is preliminary data.</text>
</comment>
<keyword evidence="2" id="KW-0808">Transferase</keyword>
<sequence>MRKFTSINKFIFFWKKPHEAHQNVKAFLRMHGHLSTRRYSYLDVKKMTNSFTDKIGQGGYGFAYKEKLQNGQFVALKVLNKSNGNGEEFVNEIATTSRTSLVNIVALLGFCFDSSKEL</sequence>
<dbReference type="PANTHER" id="PTHR27009">
    <property type="entry name" value="RUST RESISTANCE KINASE LR10-RELATED"/>
    <property type="match status" value="1"/>
</dbReference>
<evidence type="ECO:0000256" key="4">
    <source>
        <dbReference type="ARBA" id="ARBA00022729"/>
    </source>
</evidence>
<evidence type="ECO:0000313" key="10">
    <source>
        <dbReference type="Proteomes" id="UP000813462"/>
    </source>
</evidence>
<keyword evidence="3" id="KW-0812">Transmembrane</keyword>
<dbReference type="PROSITE" id="PS50011">
    <property type="entry name" value="PROTEIN_KINASE_DOM"/>
    <property type="match status" value="1"/>
</dbReference>
<name>A0A978UNS7_ZIZJJ</name>
<evidence type="ECO:0000256" key="7">
    <source>
        <dbReference type="ARBA" id="ARBA00023180"/>
    </source>
</evidence>
<dbReference type="InterPro" id="IPR000719">
    <property type="entry name" value="Prot_kinase_dom"/>
</dbReference>
<evidence type="ECO:0000256" key="1">
    <source>
        <dbReference type="ARBA" id="ARBA00004479"/>
    </source>
</evidence>
<dbReference type="GO" id="GO:0004674">
    <property type="term" value="F:protein serine/threonine kinase activity"/>
    <property type="evidence" value="ECO:0007669"/>
    <property type="project" value="UniProtKB-KW"/>
</dbReference>
<dbReference type="GO" id="GO:0005524">
    <property type="term" value="F:ATP binding"/>
    <property type="evidence" value="ECO:0007669"/>
    <property type="project" value="InterPro"/>
</dbReference>
<keyword evidence="2" id="KW-0418">Kinase</keyword>
<evidence type="ECO:0000313" key="9">
    <source>
        <dbReference type="EMBL" id="KAH7516479.1"/>
    </source>
</evidence>
<dbReference type="Gene3D" id="3.30.200.20">
    <property type="entry name" value="Phosphorylase Kinase, domain 1"/>
    <property type="match status" value="1"/>
</dbReference>
<comment type="subcellular location">
    <subcellularLocation>
        <location evidence="1">Membrane</location>
        <topology evidence="1">Single-pass type I membrane protein</topology>
    </subcellularLocation>
</comment>
<keyword evidence="7" id="KW-0325">Glycoprotein</keyword>
<evidence type="ECO:0000256" key="5">
    <source>
        <dbReference type="ARBA" id="ARBA00022989"/>
    </source>
</evidence>
<evidence type="ECO:0000259" key="8">
    <source>
        <dbReference type="PROSITE" id="PS50011"/>
    </source>
</evidence>
<dbReference type="AlphaFoldDB" id="A0A978UNS7"/>
<evidence type="ECO:0000256" key="3">
    <source>
        <dbReference type="ARBA" id="ARBA00022692"/>
    </source>
</evidence>
<organism evidence="9 10">
    <name type="scientific">Ziziphus jujuba var. spinosa</name>
    <dbReference type="NCBI Taxonomy" id="714518"/>
    <lineage>
        <taxon>Eukaryota</taxon>
        <taxon>Viridiplantae</taxon>
        <taxon>Streptophyta</taxon>
        <taxon>Embryophyta</taxon>
        <taxon>Tracheophyta</taxon>
        <taxon>Spermatophyta</taxon>
        <taxon>Magnoliopsida</taxon>
        <taxon>eudicotyledons</taxon>
        <taxon>Gunneridae</taxon>
        <taxon>Pentapetalae</taxon>
        <taxon>rosids</taxon>
        <taxon>fabids</taxon>
        <taxon>Rosales</taxon>
        <taxon>Rhamnaceae</taxon>
        <taxon>Paliureae</taxon>
        <taxon>Ziziphus</taxon>
    </lineage>
</organism>
<dbReference type="InterPro" id="IPR045874">
    <property type="entry name" value="LRK10/LRL21-25-like"/>
</dbReference>
<proteinExistence type="predicted"/>
<dbReference type="Pfam" id="PF07714">
    <property type="entry name" value="PK_Tyr_Ser-Thr"/>
    <property type="match status" value="1"/>
</dbReference>
<dbReference type="GO" id="GO:0016020">
    <property type="term" value="C:membrane"/>
    <property type="evidence" value="ECO:0007669"/>
    <property type="project" value="UniProtKB-SubCell"/>
</dbReference>
<evidence type="ECO:0000256" key="2">
    <source>
        <dbReference type="ARBA" id="ARBA00022527"/>
    </source>
</evidence>
<keyword evidence="4" id="KW-0732">Signal</keyword>
<accession>A0A978UNS7</accession>
<dbReference type="Proteomes" id="UP000813462">
    <property type="component" value="Unassembled WGS sequence"/>
</dbReference>
<protein>
    <recommendedName>
        <fullName evidence="8">Protein kinase domain-containing protein</fullName>
    </recommendedName>
</protein>
<dbReference type="InterPro" id="IPR001245">
    <property type="entry name" value="Ser-Thr/Tyr_kinase_cat_dom"/>
</dbReference>
<feature type="domain" description="Protein kinase" evidence="8">
    <location>
        <begin position="49"/>
        <end position="118"/>
    </location>
</feature>
<keyword evidence="5" id="KW-1133">Transmembrane helix</keyword>
<gene>
    <name evidence="9" type="ORF">FEM48_Zijuj10G0139500</name>
</gene>
<keyword evidence="6" id="KW-0472">Membrane</keyword>
<dbReference type="EMBL" id="JAEACU010000010">
    <property type="protein sequence ID" value="KAH7516479.1"/>
    <property type="molecule type" value="Genomic_DNA"/>
</dbReference>
<dbReference type="SUPFAM" id="SSF56112">
    <property type="entry name" value="Protein kinase-like (PK-like)"/>
    <property type="match status" value="1"/>
</dbReference>
<evidence type="ECO:0000256" key="6">
    <source>
        <dbReference type="ARBA" id="ARBA00023136"/>
    </source>
</evidence>